<dbReference type="EMBL" id="LTAO01000036">
    <property type="protein sequence ID" value="KYG27687.1"/>
    <property type="molecule type" value="Genomic_DNA"/>
</dbReference>
<organism evidence="3 4">
    <name type="scientific">Alkalihalobacillus trypoxylicola</name>
    <dbReference type="NCBI Taxonomy" id="519424"/>
    <lineage>
        <taxon>Bacteria</taxon>
        <taxon>Bacillati</taxon>
        <taxon>Bacillota</taxon>
        <taxon>Bacilli</taxon>
        <taxon>Bacillales</taxon>
        <taxon>Bacillaceae</taxon>
        <taxon>Alkalihalobacillus</taxon>
    </lineage>
</organism>
<proteinExistence type="predicted"/>
<evidence type="ECO:0000313" key="4">
    <source>
        <dbReference type="Proteomes" id="UP000075806"/>
    </source>
</evidence>
<dbReference type="Proteomes" id="UP000075806">
    <property type="component" value="Unassembled WGS sequence"/>
</dbReference>
<feature type="transmembrane region" description="Helical" evidence="1">
    <location>
        <begin position="97"/>
        <end position="128"/>
    </location>
</feature>
<keyword evidence="1" id="KW-0472">Membrane</keyword>
<evidence type="ECO:0000256" key="1">
    <source>
        <dbReference type="SAM" id="Phobius"/>
    </source>
</evidence>
<sequence>MKRTGEFVLGIIGAVGYTFFTFIGIILIWFQNNEELMRDSFQRVVEQNPAQLEVMDIDLFISSIQNVSAVSILLLFAGSLIAGIIAMIALRKNKKPILAGILFIGAAVISTIFSGGVTIFAAIFYLIAGIMSVARKPKVTV</sequence>
<accession>A0A161P6H2</accession>
<keyword evidence="4" id="KW-1185">Reference proteome</keyword>
<name>A0A161P6H2_9BACI</name>
<feature type="transmembrane region" description="Helical" evidence="1">
    <location>
        <begin position="7"/>
        <end position="30"/>
    </location>
</feature>
<dbReference type="RefSeq" id="WP_061949816.1">
    <property type="nucleotide sequence ID" value="NZ_LTAO01000036.1"/>
</dbReference>
<protein>
    <recommendedName>
        <fullName evidence="2">DUF4064 domain-containing protein</fullName>
    </recommendedName>
</protein>
<dbReference type="AlphaFoldDB" id="A0A161P6H2"/>
<feature type="transmembrane region" description="Helical" evidence="1">
    <location>
        <begin position="69"/>
        <end position="90"/>
    </location>
</feature>
<keyword evidence="1" id="KW-0812">Transmembrane</keyword>
<dbReference type="InterPro" id="IPR025273">
    <property type="entry name" value="DUF4064"/>
</dbReference>
<evidence type="ECO:0000259" key="2">
    <source>
        <dbReference type="Pfam" id="PF13273"/>
    </source>
</evidence>
<evidence type="ECO:0000313" key="3">
    <source>
        <dbReference type="EMBL" id="KYG27687.1"/>
    </source>
</evidence>
<dbReference type="OrthoDB" id="2357232at2"/>
<gene>
    <name evidence="3" type="ORF">AZF04_10885</name>
</gene>
<dbReference type="STRING" id="519424.AZF04_10885"/>
<feature type="domain" description="DUF4064" evidence="2">
    <location>
        <begin position="2"/>
        <end position="113"/>
    </location>
</feature>
<comment type="caution">
    <text evidence="3">The sequence shown here is derived from an EMBL/GenBank/DDBJ whole genome shotgun (WGS) entry which is preliminary data.</text>
</comment>
<dbReference type="Pfam" id="PF13273">
    <property type="entry name" value="DUF4064"/>
    <property type="match status" value="1"/>
</dbReference>
<keyword evidence="1" id="KW-1133">Transmembrane helix</keyword>
<reference evidence="3" key="1">
    <citation type="submission" date="2016-02" db="EMBL/GenBank/DDBJ databases">
        <title>Genome sequence of Bacillus trypoxylicola KCTC 13244(T).</title>
        <authorList>
            <person name="Jeong H."/>
            <person name="Park S.-H."/>
            <person name="Choi S.-K."/>
        </authorList>
    </citation>
    <scope>NUCLEOTIDE SEQUENCE [LARGE SCALE GENOMIC DNA]</scope>
    <source>
        <strain evidence="3">KCTC 13244</strain>
    </source>
</reference>